<organism evidence="1 2">
    <name type="scientific">Brucella rhizosphaerae</name>
    <dbReference type="NCBI Taxonomy" id="571254"/>
    <lineage>
        <taxon>Bacteria</taxon>
        <taxon>Pseudomonadati</taxon>
        <taxon>Pseudomonadota</taxon>
        <taxon>Alphaproteobacteria</taxon>
        <taxon>Hyphomicrobiales</taxon>
        <taxon>Brucellaceae</taxon>
        <taxon>Brucella/Ochrobactrum group</taxon>
        <taxon>Brucella</taxon>
    </lineage>
</organism>
<name>A0A256F350_9HYPH</name>
<reference evidence="1 2" key="1">
    <citation type="submission" date="2017-07" db="EMBL/GenBank/DDBJ databases">
        <title>Phylogenetic study on the rhizospheric bacterium Ochrobactrum sp. A44.</title>
        <authorList>
            <person name="Krzyzanowska D.M."/>
            <person name="Ossowicki A."/>
            <person name="Rajewska M."/>
            <person name="Maciag T."/>
            <person name="Kaczynski Z."/>
            <person name="Czerwicka M."/>
            <person name="Jafra S."/>
        </authorList>
    </citation>
    <scope>NUCLEOTIDE SEQUENCE [LARGE SCALE GENOMIC DNA]</scope>
    <source>
        <strain evidence="1 2">PR17</strain>
    </source>
</reference>
<evidence type="ECO:0000313" key="2">
    <source>
        <dbReference type="Proteomes" id="UP000216345"/>
    </source>
</evidence>
<protein>
    <submittedName>
        <fullName evidence="1">Uncharacterized protein</fullName>
    </submittedName>
</protein>
<sequence length="40" mass="4602">MRKFYAVLSLLLGERLKLKMEGENEGLIWLALSCYSIAIK</sequence>
<gene>
    <name evidence="1" type="ORF">CEV32_1716</name>
</gene>
<comment type="caution">
    <text evidence="1">The sequence shown here is derived from an EMBL/GenBank/DDBJ whole genome shotgun (WGS) entry which is preliminary data.</text>
</comment>
<dbReference type="EMBL" id="NNRK01000034">
    <property type="protein sequence ID" value="OYR09288.1"/>
    <property type="molecule type" value="Genomic_DNA"/>
</dbReference>
<proteinExistence type="predicted"/>
<dbReference type="Proteomes" id="UP000216345">
    <property type="component" value="Unassembled WGS sequence"/>
</dbReference>
<accession>A0A256F350</accession>
<keyword evidence="2" id="KW-1185">Reference proteome</keyword>
<dbReference type="AlphaFoldDB" id="A0A256F350"/>
<evidence type="ECO:0000313" key="1">
    <source>
        <dbReference type="EMBL" id="OYR09288.1"/>
    </source>
</evidence>